<name>A0A061RVH9_9CHLO</name>
<evidence type="ECO:0000313" key="13">
    <source>
        <dbReference type="EMBL" id="JAC74764.1"/>
    </source>
</evidence>
<protein>
    <recommendedName>
        <fullName evidence="4">ribonuclease Z</fullName>
        <ecNumber evidence="4">3.1.26.11</ecNumber>
    </recommendedName>
</protein>
<keyword evidence="8" id="KW-0255">Endonuclease</keyword>
<evidence type="ECO:0000256" key="3">
    <source>
        <dbReference type="ARBA" id="ARBA00007823"/>
    </source>
</evidence>
<dbReference type="Pfam" id="PF12706">
    <property type="entry name" value="Lactamase_B_2"/>
    <property type="match status" value="1"/>
</dbReference>
<gene>
    <name evidence="13" type="primary">RNZ</name>
    <name evidence="13" type="ORF">TSPGSL018_25071</name>
</gene>
<evidence type="ECO:0000256" key="10">
    <source>
        <dbReference type="ARBA" id="ARBA00022833"/>
    </source>
</evidence>
<keyword evidence="6" id="KW-0540">Nuclease</keyword>
<sequence length="551" mass="60312">MEISSQPREPGLRASLRNLIRLNLLSWKLFPLPPRLKDLDFSNLEESAKNVLDNHSHFVIIGRLLMRVGVKTSEQTTWDSPDWSQCLTGLRESCPSIDCLQSEILESQPQLSSQIQAFPNSFTGMRDACLRFKPKSMPPPLPPRIEHEYKHGMASKSHEYSFILSPSSNKAAADALRRKLQVMKKTYENTAQCNSSTQEAEKSPAVNSTAVSLDATGFLKEDLLLAEKDSKLECLQALRKEDRLAEVAFLGTGSAEPSKYRGPSAVHLRLPQGGLLLDAGENTFGQLVRAHGQSGAVAEVAALTAIWISHKHADHCLGVPALLAARPSSCRPLLVIGPWEIGNWLQEAVADSGFKYTFVHCGHFNNILHPLRPHVLSILELEGFHSVPVKHCRDAWGLVLKAKAGWKIVYSGDTRPCGALVRTGRGATLLIHEATFEHALQEKAAAKRHSTAEEAMQCAEKMGAFRTVLTHFSQRYPRMPEGLQLDVRPLSRRPVVAFDGMRVPLALLPELPVLMPLVASALSTEPAEEVPAPPTSPADSGSSCTEGGAEG</sequence>
<feature type="domain" description="Metallo-beta-lactamase" evidence="12">
    <location>
        <begin position="262"/>
        <end position="449"/>
    </location>
</feature>
<dbReference type="GO" id="GO:0046872">
    <property type="term" value="F:metal ion binding"/>
    <property type="evidence" value="ECO:0007669"/>
    <property type="project" value="UniProtKB-KW"/>
</dbReference>
<dbReference type="GO" id="GO:1990180">
    <property type="term" value="P:mitochondrial tRNA 3'-end processing"/>
    <property type="evidence" value="ECO:0007669"/>
    <property type="project" value="TreeGrafter"/>
</dbReference>
<dbReference type="PANTHER" id="PTHR12553:SF70">
    <property type="entry name" value="RIBONUCLEASE Z"/>
    <property type="match status" value="1"/>
</dbReference>
<dbReference type="PANTHER" id="PTHR12553">
    <property type="entry name" value="ZINC PHOSPHODIESTERASE ELAC PROTEIN 2"/>
    <property type="match status" value="1"/>
</dbReference>
<dbReference type="SMART" id="SM00849">
    <property type="entry name" value="Lactamase_B"/>
    <property type="match status" value="1"/>
</dbReference>
<proteinExistence type="inferred from homology"/>
<reference evidence="13" key="1">
    <citation type="submission" date="2014-05" db="EMBL/GenBank/DDBJ databases">
        <title>The transcriptome of the halophilic microalga Tetraselmis sp. GSL018 isolated from the Great Salt Lake, Utah.</title>
        <authorList>
            <person name="Jinkerson R.E."/>
            <person name="D'Adamo S."/>
            <person name="Posewitz M.C."/>
        </authorList>
    </citation>
    <scope>NUCLEOTIDE SEQUENCE</scope>
    <source>
        <strain evidence="13">GSL018</strain>
    </source>
</reference>
<dbReference type="EMBL" id="GBEZ01010973">
    <property type="protein sequence ID" value="JAC74764.1"/>
    <property type="molecule type" value="Transcribed_RNA"/>
</dbReference>
<dbReference type="GO" id="GO:0005739">
    <property type="term" value="C:mitochondrion"/>
    <property type="evidence" value="ECO:0007669"/>
    <property type="project" value="TreeGrafter"/>
</dbReference>
<dbReference type="InterPro" id="IPR036866">
    <property type="entry name" value="RibonucZ/Hydroxyglut_hydro"/>
</dbReference>
<dbReference type="EC" id="3.1.26.11" evidence="4"/>
<comment type="similarity">
    <text evidence="3">Belongs to the RNase Z family.</text>
</comment>
<evidence type="ECO:0000256" key="8">
    <source>
        <dbReference type="ARBA" id="ARBA00022759"/>
    </source>
</evidence>
<dbReference type="SUPFAM" id="SSF56281">
    <property type="entry name" value="Metallo-hydrolase/oxidoreductase"/>
    <property type="match status" value="1"/>
</dbReference>
<keyword evidence="10" id="KW-0862">Zinc</keyword>
<dbReference type="InterPro" id="IPR047151">
    <property type="entry name" value="RNZ2-like"/>
</dbReference>
<accession>A0A061RVH9</accession>
<evidence type="ECO:0000259" key="12">
    <source>
        <dbReference type="SMART" id="SM00849"/>
    </source>
</evidence>
<evidence type="ECO:0000256" key="1">
    <source>
        <dbReference type="ARBA" id="ARBA00000402"/>
    </source>
</evidence>
<comment type="cofactor">
    <cofactor evidence="2">
        <name>Zn(2+)</name>
        <dbReference type="ChEBI" id="CHEBI:29105"/>
    </cofactor>
</comment>
<keyword evidence="7" id="KW-0479">Metal-binding</keyword>
<evidence type="ECO:0000256" key="4">
    <source>
        <dbReference type="ARBA" id="ARBA00012477"/>
    </source>
</evidence>
<dbReference type="CDD" id="cd07718">
    <property type="entry name" value="RNaseZ_ELAC1_ELAC2-C-term-like_MBL-fold"/>
    <property type="match status" value="1"/>
</dbReference>
<keyword evidence="5" id="KW-0819">tRNA processing</keyword>
<evidence type="ECO:0000256" key="7">
    <source>
        <dbReference type="ARBA" id="ARBA00022723"/>
    </source>
</evidence>
<keyword evidence="9" id="KW-0378">Hydrolase</keyword>
<organism evidence="13">
    <name type="scientific">Tetraselmis sp. GSL018</name>
    <dbReference type="NCBI Taxonomy" id="582737"/>
    <lineage>
        <taxon>Eukaryota</taxon>
        <taxon>Viridiplantae</taxon>
        <taxon>Chlorophyta</taxon>
        <taxon>core chlorophytes</taxon>
        <taxon>Chlorodendrophyceae</taxon>
        <taxon>Chlorodendrales</taxon>
        <taxon>Chlorodendraceae</taxon>
        <taxon>Tetraselmis</taxon>
    </lineage>
</organism>
<evidence type="ECO:0000256" key="11">
    <source>
        <dbReference type="SAM" id="MobiDB-lite"/>
    </source>
</evidence>
<dbReference type="InterPro" id="IPR001279">
    <property type="entry name" value="Metallo-B-lactamas"/>
</dbReference>
<dbReference type="Gene3D" id="3.60.15.10">
    <property type="entry name" value="Ribonuclease Z/Hydroxyacylglutathione hydrolase-like"/>
    <property type="match status" value="2"/>
</dbReference>
<feature type="region of interest" description="Disordered" evidence="11">
    <location>
        <begin position="525"/>
        <end position="551"/>
    </location>
</feature>
<dbReference type="AlphaFoldDB" id="A0A061RVH9"/>
<evidence type="ECO:0000256" key="5">
    <source>
        <dbReference type="ARBA" id="ARBA00022694"/>
    </source>
</evidence>
<evidence type="ECO:0000256" key="9">
    <source>
        <dbReference type="ARBA" id="ARBA00022801"/>
    </source>
</evidence>
<evidence type="ECO:0000256" key="2">
    <source>
        <dbReference type="ARBA" id="ARBA00001947"/>
    </source>
</evidence>
<comment type="catalytic activity">
    <reaction evidence="1">
        <text>Endonucleolytic cleavage of RNA, removing extra 3' nucleotides from tRNA precursor, generating 3' termini of tRNAs. A 3'-hydroxy group is left at the tRNA terminus and a 5'-phosphoryl group is left at the trailer molecule.</text>
        <dbReference type="EC" id="3.1.26.11"/>
    </reaction>
</comment>
<evidence type="ECO:0000256" key="6">
    <source>
        <dbReference type="ARBA" id="ARBA00022722"/>
    </source>
</evidence>
<dbReference type="GO" id="GO:0042781">
    <property type="term" value="F:3'-tRNA processing endoribonuclease activity"/>
    <property type="evidence" value="ECO:0007669"/>
    <property type="project" value="UniProtKB-EC"/>
</dbReference>